<accession>A0A7J9NCB1</accession>
<feature type="domain" description="Disease resistance R13L4/SHOC-2-like LRR" evidence="4">
    <location>
        <begin position="343"/>
        <end position="487"/>
    </location>
</feature>
<dbReference type="PANTHER" id="PTHR23155:SF1052">
    <property type="entry name" value="DISEASE RESISTANCE PROTEIN RPM1"/>
    <property type="match status" value="1"/>
</dbReference>
<protein>
    <recommendedName>
        <fullName evidence="7">NB-ARC domain-containing protein</fullName>
    </recommendedName>
</protein>
<gene>
    <name evidence="5" type="ORF">Goshw_017409</name>
</gene>
<feature type="domain" description="NB-ARC" evidence="2">
    <location>
        <begin position="109"/>
        <end position="204"/>
    </location>
</feature>
<comment type="caution">
    <text evidence="5">The sequence shown here is derived from an EMBL/GenBank/DDBJ whole genome shotgun (WGS) entry which is preliminary data.</text>
</comment>
<dbReference type="Proteomes" id="UP000593576">
    <property type="component" value="Unassembled WGS sequence"/>
</dbReference>
<dbReference type="Pfam" id="PF23559">
    <property type="entry name" value="WHD_DRP"/>
    <property type="match status" value="1"/>
</dbReference>
<dbReference type="GO" id="GO:0098542">
    <property type="term" value="P:defense response to other organism"/>
    <property type="evidence" value="ECO:0007669"/>
    <property type="project" value="TreeGrafter"/>
</dbReference>
<dbReference type="AlphaFoldDB" id="A0A7J9NCB1"/>
<evidence type="ECO:0000259" key="3">
    <source>
        <dbReference type="Pfam" id="PF23559"/>
    </source>
</evidence>
<feature type="domain" description="Disease resistance protein winged helix" evidence="3">
    <location>
        <begin position="210"/>
        <end position="282"/>
    </location>
</feature>
<dbReference type="InterPro" id="IPR002182">
    <property type="entry name" value="NB-ARC"/>
</dbReference>
<organism evidence="5 6">
    <name type="scientific">Gossypium schwendimanii</name>
    <name type="common">Cotton</name>
    <dbReference type="NCBI Taxonomy" id="34291"/>
    <lineage>
        <taxon>Eukaryota</taxon>
        <taxon>Viridiplantae</taxon>
        <taxon>Streptophyta</taxon>
        <taxon>Embryophyta</taxon>
        <taxon>Tracheophyta</taxon>
        <taxon>Spermatophyta</taxon>
        <taxon>Magnoliopsida</taxon>
        <taxon>eudicotyledons</taxon>
        <taxon>Gunneridae</taxon>
        <taxon>Pentapetalae</taxon>
        <taxon>rosids</taxon>
        <taxon>malvids</taxon>
        <taxon>Malvales</taxon>
        <taxon>Malvaceae</taxon>
        <taxon>Malvoideae</taxon>
        <taxon>Gossypium</taxon>
    </lineage>
</organism>
<dbReference type="PANTHER" id="PTHR23155">
    <property type="entry name" value="DISEASE RESISTANCE PROTEIN RP"/>
    <property type="match status" value="1"/>
</dbReference>
<dbReference type="InterPro" id="IPR044974">
    <property type="entry name" value="Disease_R_plants"/>
</dbReference>
<name>A0A7J9NCB1_GOSSC</name>
<dbReference type="OrthoDB" id="690341at2759"/>
<evidence type="ECO:0000259" key="2">
    <source>
        <dbReference type="Pfam" id="PF00931"/>
    </source>
</evidence>
<dbReference type="InterPro" id="IPR055414">
    <property type="entry name" value="LRR_R13L4/SHOC2-like"/>
</dbReference>
<dbReference type="GO" id="GO:0043531">
    <property type="term" value="F:ADP binding"/>
    <property type="evidence" value="ECO:0007669"/>
    <property type="project" value="InterPro"/>
</dbReference>
<reference evidence="5 6" key="1">
    <citation type="journal article" date="2019" name="Genome Biol. Evol.">
        <title>Insights into the evolution of the New World diploid cottons (Gossypium, subgenus Houzingenia) based on genome sequencing.</title>
        <authorList>
            <person name="Grover C.E."/>
            <person name="Arick M.A. 2nd"/>
            <person name="Thrash A."/>
            <person name="Conover J.L."/>
            <person name="Sanders W.S."/>
            <person name="Peterson D.G."/>
            <person name="Frelichowski J.E."/>
            <person name="Scheffler J.A."/>
            <person name="Scheffler B.E."/>
            <person name="Wendel J.F."/>
        </authorList>
    </citation>
    <scope>NUCLEOTIDE SEQUENCE [LARGE SCALE GENOMIC DNA]</scope>
    <source>
        <strain evidence="5">1</strain>
        <tissue evidence="5">Leaf</tissue>
    </source>
</reference>
<dbReference type="Pfam" id="PF23598">
    <property type="entry name" value="LRR_14"/>
    <property type="match status" value="1"/>
</dbReference>
<dbReference type="InterPro" id="IPR058922">
    <property type="entry name" value="WHD_DRP"/>
</dbReference>
<sequence>MFIIYVIMDEYVLHVGNRHHRHGFKAFLVKIDCLVKGVKRRHEIALEFQDIKTRVGEIRERSEPYSFNTFGGSAEDKTWRDPRMGLHLVDNDALAGIDSGTLTAMLGLLSQSYKVGDLLKTMIRQFYKSRKEPYPSEVNAMDGEELIEKCRNFLQEKSILLCSMMYGKKTSGEVQYALFGNDKSSRIMVTTRNRNVAEFSKTSALVHVHYVVHCARLVRLWIAEGFVKQQQQKHDAIAEDVAVVARQSLTQLINKNLVHVELVDFDGVVRECRVHGLMHELILSKSDELFFQTSPTQLTNLNQTARHISIQNIGSNNLSSTICSSKAHSIIFFEVKGFTKSLLMSIISNFKLLKELDFEGAPLDRLPEELGNLLHLKYLSVRDTKVKALPKSLSELHKLETLDLKRSRVHQLPFEINKLSNLKHFIAYSDANFQIQQGVKTHGNFQSLKSIEKLYLVGVDAGKNFDLVSELGKLKNLRKLGITNLKSEGGMLCAMLLSKCPSINHYRLSQQKRRNLCNCNQCHLLFFCIAFGFKDDWKSYSIGFPISSA</sequence>
<proteinExistence type="predicted"/>
<evidence type="ECO:0000259" key="4">
    <source>
        <dbReference type="Pfam" id="PF23598"/>
    </source>
</evidence>
<keyword evidence="1" id="KW-0677">Repeat</keyword>
<dbReference type="Gene3D" id="3.80.10.10">
    <property type="entry name" value="Ribonuclease Inhibitor"/>
    <property type="match status" value="1"/>
</dbReference>
<dbReference type="SUPFAM" id="SSF52058">
    <property type="entry name" value="L domain-like"/>
    <property type="match status" value="1"/>
</dbReference>
<evidence type="ECO:0000313" key="6">
    <source>
        <dbReference type="Proteomes" id="UP000593576"/>
    </source>
</evidence>
<keyword evidence="6" id="KW-1185">Reference proteome</keyword>
<dbReference type="InterPro" id="IPR032675">
    <property type="entry name" value="LRR_dom_sf"/>
</dbReference>
<evidence type="ECO:0000313" key="5">
    <source>
        <dbReference type="EMBL" id="MBA0880870.1"/>
    </source>
</evidence>
<dbReference type="EMBL" id="JABFAF010278301">
    <property type="protein sequence ID" value="MBA0880870.1"/>
    <property type="molecule type" value="Genomic_DNA"/>
</dbReference>
<evidence type="ECO:0008006" key="7">
    <source>
        <dbReference type="Google" id="ProtNLM"/>
    </source>
</evidence>
<evidence type="ECO:0000256" key="1">
    <source>
        <dbReference type="ARBA" id="ARBA00022737"/>
    </source>
</evidence>
<dbReference type="Pfam" id="PF00931">
    <property type="entry name" value="NB-ARC"/>
    <property type="match status" value="1"/>
</dbReference>